<feature type="region of interest" description="Disordered" evidence="1">
    <location>
        <begin position="1"/>
        <end position="104"/>
    </location>
</feature>
<gene>
    <name evidence="2" type="ORF">CUNI_LOCUS13590</name>
</gene>
<keyword evidence="3" id="KW-1185">Reference proteome</keyword>
<evidence type="ECO:0000313" key="2">
    <source>
        <dbReference type="EMBL" id="CAG5128032.1"/>
    </source>
</evidence>
<dbReference type="Proteomes" id="UP000678393">
    <property type="component" value="Unassembled WGS sequence"/>
</dbReference>
<evidence type="ECO:0000256" key="1">
    <source>
        <dbReference type="SAM" id="MobiDB-lite"/>
    </source>
</evidence>
<accession>A0A8S3ZLA5</accession>
<comment type="caution">
    <text evidence="2">The sequence shown here is derived from an EMBL/GenBank/DDBJ whole genome shotgun (WGS) entry which is preliminary data.</text>
</comment>
<dbReference type="AlphaFoldDB" id="A0A8S3ZLA5"/>
<protein>
    <submittedName>
        <fullName evidence="2">Uncharacterized protein</fullName>
    </submittedName>
</protein>
<evidence type="ECO:0000313" key="3">
    <source>
        <dbReference type="Proteomes" id="UP000678393"/>
    </source>
</evidence>
<reference evidence="2" key="1">
    <citation type="submission" date="2021-04" db="EMBL/GenBank/DDBJ databases">
        <authorList>
            <consortium name="Molecular Ecology Group"/>
        </authorList>
    </citation>
    <scope>NUCLEOTIDE SEQUENCE</scope>
</reference>
<feature type="compositionally biased region" description="Polar residues" evidence="1">
    <location>
        <begin position="45"/>
        <end position="56"/>
    </location>
</feature>
<organism evidence="2 3">
    <name type="scientific">Candidula unifasciata</name>
    <dbReference type="NCBI Taxonomy" id="100452"/>
    <lineage>
        <taxon>Eukaryota</taxon>
        <taxon>Metazoa</taxon>
        <taxon>Spiralia</taxon>
        <taxon>Lophotrochozoa</taxon>
        <taxon>Mollusca</taxon>
        <taxon>Gastropoda</taxon>
        <taxon>Heterobranchia</taxon>
        <taxon>Euthyneura</taxon>
        <taxon>Panpulmonata</taxon>
        <taxon>Eupulmonata</taxon>
        <taxon>Stylommatophora</taxon>
        <taxon>Helicina</taxon>
        <taxon>Helicoidea</taxon>
        <taxon>Geomitridae</taxon>
        <taxon>Candidula</taxon>
    </lineage>
</organism>
<name>A0A8S3ZLA5_9EUPU</name>
<proteinExistence type="predicted"/>
<dbReference type="EMBL" id="CAJHNH020002894">
    <property type="protein sequence ID" value="CAG5128032.1"/>
    <property type="molecule type" value="Genomic_DNA"/>
</dbReference>
<sequence>VNEIPLNELNSGYAALDEPQPHRTKPPVGGVPLFPNLSPAEPVSRSYSADPLSNSEPLYAQVNKASKRRNDASNDSVMVSGGHPGMHLNRDGGGSGANGADSWV</sequence>
<feature type="non-terminal residue" evidence="2">
    <location>
        <position position="1"/>
    </location>
</feature>